<dbReference type="InterPro" id="IPR036249">
    <property type="entry name" value="Thioredoxin-like_sf"/>
</dbReference>
<dbReference type="InterPro" id="IPR003782">
    <property type="entry name" value="SCO1/SenC"/>
</dbReference>
<proteinExistence type="inferred from homology"/>
<feature type="chain" id="PRO_5045377331" evidence="3">
    <location>
        <begin position="34"/>
        <end position="217"/>
    </location>
</feature>
<evidence type="ECO:0000256" key="2">
    <source>
        <dbReference type="ARBA" id="ARBA00023008"/>
    </source>
</evidence>
<name>A0ABV8RNX8_9SPHN</name>
<sequence length="217" mass="23146">MNRRAMASDHPFCSKAARGAALLLAVAGLPLFAGCDRQQSTAVAAAQRPPLEGSTIGGEFALVDKNGKTVRYSDFAGKYRIVYFGYSFCPDACPLDVQKLMQGFTLFEKAEPKVAAQVQPIFISIDPERDTPAVVGQFAAAFSPRLLGLTGSPEAVAAAAKKFAAYYAKGETTPGGGYLMDHSRTAFLMDRDGKPLAILPIDQSPQAVAAEIARWTH</sequence>
<comment type="caution">
    <text evidence="5">The sequence shown here is derived from an EMBL/GenBank/DDBJ whole genome shotgun (WGS) entry which is preliminary data.</text>
</comment>
<feature type="signal peptide" evidence="3">
    <location>
        <begin position="1"/>
        <end position="33"/>
    </location>
</feature>
<protein>
    <submittedName>
        <fullName evidence="5">SCO family protein</fullName>
    </submittedName>
</protein>
<dbReference type="Proteomes" id="UP001595828">
    <property type="component" value="Unassembled WGS sequence"/>
</dbReference>
<accession>A0ABV8RNX8</accession>
<keyword evidence="6" id="KW-1185">Reference proteome</keyword>
<evidence type="ECO:0000259" key="4">
    <source>
        <dbReference type="PROSITE" id="PS51352"/>
    </source>
</evidence>
<comment type="similarity">
    <text evidence="1">Belongs to the SCO1/2 family.</text>
</comment>
<reference evidence="6" key="1">
    <citation type="journal article" date="2019" name="Int. J. Syst. Evol. Microbiol.">
        <title>The Global Catalogue of Microorganisms (GCM) 10K type strain sequencing project: providing services to taxonomists for standard genome sequencing and annotation.</title>
        <authorList>
            <consortium name="The Broad Institute Genomics Platform"/>
            <consortium name="The Broad Institute Genome Sequencing Center for Infectious Disease"/>
            <person name="Wu L."/>
            <person name="Ma J."/>
        </authorList>
    </citation>
    <scope>NUCLEOTIDE SEQUENCE [LARGE SCALE GENOMIC DNA]</scope>
    <source>
        <strain evidence="6">CGMCC 1.12989</strain>
    </source>
</reference>
<organism evidence="5 6">
    <name type="scientific">Novosphingobium tardum</name>
    <dbReference type="NCBI Taxonomy" id="1538021"/>
    <lineage>
        <taxon>Bacteria</taxon>
        <taxon>Pseudomonadati</taxon>
        <taxon>Pseudomonadota</taxon>
        <taxon>Alphaproteobacteria</taxon>
        <taxon>Sphingomonadales</taxon>
        <taxon>Sphingomonadaceae</taxon>
        <taxon>Novosphingobium</taxon>
    </lineage>
</organism>
<evidence type="ECO:0000256" key="1">
    <source>
        <dbReference type="ARBA" id="ARBA00010996"/>
    </source>
</evidence>
<keyword evidence="2" id="KW-0186">Copper</keyword>
<evidence type="ECO:0000313" key="6">
    <source>
        <dbReference type="Proteomes" id="UP001595828"/>
    </source>
</evidence>
<dbReference type="RefSeq" id="WP_379538448.1">
    <property type="nucleotide sequence ID" value="NZ_JBHSDR010000004.1"/>
</dbReference>
<dbReference type="CDD" id="cd02968">
    <property type="entry name" value="SCO"/>
    <property type="match status" value="1"/>
</dbReference>
<dbReference type="SUPFAM" id="SSF52833">
    <property type="entry name" value="Thioredoxin-like"/>
    <property type="match status" value="1"/>
</dbReference>
<evidence type="ECO:0000256" key="3">
    <source>
        <dbReference type="SAM" id="SignalP"/>
    </source>
</evidence>
<dbReference type="Pfam" id="PF02630">
    <property type="entry name" value="SCO1-SenC"/>
    <property type="match status" value="1"/>
</dbReference>
<dbReference type="Gene3D" id="3.40.30.10">
    <property type="entry name" value="Glutaredoxin"/>
    <property type="match status" value="1"/>
</dbReference>
<dbReference type="InterPro" id="IPR013766">
    <property type="entry name" value="Thioredoxin_domain"/>
</dbReference>
<gene>
    <name evidence="5" type="ORF">ACFO0A_07850</name>
</gene>
<keyword evidence="3" id="KW-0732">Signal</keyword>
<dbReference type="PANTHER" id="PTHR12151:SF25">
    <property type="entry name" value="LINALOOL DEHYDRATASE_ISOMERASE DOMAIN-CONTAINING PROTEIN"/>
    <property type="match status" value="1"/>
</dbReference>
<dbReference type="PROSITE" id="PS51257">
    <property type="entry name" value="PROKAR_LIPOPROTEIN"/>
    <property type="match status" value="1"/>
</dbReference>
<evidence type="ECO:0000313" key="5">
    <source>
        <dbReference type="EMBL" id="MFC4294969.1"/>
    </source>
</evidence>
<feature type="domain" description="Thioredoxin" evidence="4">
    <location>
        <begin position="51"/>
        <end position="217"/>
    </location>
</feature>
<dbReference type="EMBL" id="JBHSDR010000004">
    <property type="protein sequence ID" value="MFC4294969.1"/>
    <property type="molecule type" value="Genomic_DNA"/>
</dbReference>
<dbReference type="PROSITE" id="PS51352">
    <property type="entry name" value="THIOREDOXIN_2"/>
    <property type="match status" value="1"/>
</dbReference>
<dbReference type="PANTHER" id="PTHR12151">
    <property type="entry name" value="ELECTRON TRANSPORT PROTIN SCO1/SENC FAMILY MEMBER"/>
    <property type="match status" value="1"/>
</dbReference>